<dbReference type="CDD" id="cd00200">
    <property type="entry name" value="WD40"/>
    <property type="match status" value="1"/>
</dbReference>
<dbReference type="InterPro" id="IPR036322">
    <property type="entry name" value="WD40_repeat_dom_sf"/>
</dbReference>
<dbReference type="PROSITE" id="PS50082">
    <property type="entry name" value="WD_REPEATS_2"/>
    <property type="match status" value="4"/>
</dbReference>
<keyword evidence="5" id="KW-0677">Repeat</keyword>
<dbReference type="PRINTS" id="PR00320">
    <property type="entry name" value="GPROTEINBRPT"/>
</dbReference>
<reference evidence="11" key="1">
    <citation type="submission" date="2023-08" db="EMBL/GenBank/DDBJ databases">
        <title>Black Yeasts Isolated from many extreme environments.</title>
        <authorList>
            <person name="Coleine C."/>
            <person name="Stajich J.E."/>
            <person name="Selbmann L."/>
        </authorList>
    </citation>
    <scope>NUCLEOTIDE SEQUENCE</scope>
    <source>
        <strain evidence="11">CCFEE 5401</strain>
    </source>
</reference>
<feature type="region of interest" description="Disordered" evidence="10">
    <location>
        <begin position="98"/>
        <end position="121"/>
    </location>
</feature>
<protein>
    <recommendedName>
        <fullName evidence="8">Pre-mRNA-processing factor 17</fullName>
    </recommendedName>
</protein>
<organism evidence="11 12">
    <name type="scientific">Meristemomyces frigidus</name>
    <dbReference type="NCBI Taxonomy" id="1508187"/>
    <lineage>
        <taxon>Eukaryota</taxon>
        <taxon>Fungi</taxon>
        <taxon>Dikarya</taxon>
        <taxon>Ascomycota</taxon>
        <taxon>Pezizomycotina</taxon>
        <taxon>Dothideomycetes</taxon>
        <taxon>Dothideomycetidae</taxon>
        <taxon>Mycosphaerellales</taxon>
        <taxon>Teratosphaeriaceae</taxon>
        <taxon>Meristemomyces</taxon>
    </lineage>
</organism>
<dbReference type="PANTHER" id="PTHR43979">
    <property type="entry name" value="PRE-MRNA-PROCESSING FACTOR 17"/>
    <property type="match status" value="1"/>
</dbReference>
<dbReference type="EMBL" id="JAVRRL010000044">
    <property type="protein sequence ID" value="KAK5110923.1"/>
    <property type="molecule type" value="Genomic_DNA"/>
</dbReference>
<proteinExistence type="predicted"/>
<evidence type="ECO:0000313" key="11">
    <source>
        <dbReference type="EMBL" id="KAK5110923.1"/>
    </source>
</evidence>
<dbReference type="PROSITE" id="PS50294">
    <property type="entry name" value="WD_REPEATS_REGION"/>
    <property type="match status" value="4"/>
</dbReference>
<dbReference type="PANTHER" id="PTHR43979:SF1">
    <property type="entry name" value="PRE-MRNA-PROCESSING FACTOR 17"/>
    <property type="match status" value="1"/>
</dbReference>
<evidence type="ECO:0000256" key="3">
    <source>
        <dbReference type="ARBA" id="ARBA00022664"/>
    </source>
</evidence>
<feature type="repeat" description="WD" evidence="9">
    <location>
        <begin position="344"/>
        <end position="376"/>
    </location>
</feature>
<dbReference type="FunFam" id="2.130.10.10:FF:000034">
    <property type="entry name" value="Pre-mRNA-processing factor 17, putative"/>
    <property type="match status" value="1"/>
</dbReference>
<evidence type="ECO:0000256" key="5">
    <source>
        <dbReference type="ARBA" id="ARBA00022737"/>
    </source>
</evidence>
<dbReference type="Proteomes" id="UP001310890">
    <property type="component" value="Unassembled WGS sequence"/>
</dbReference>
<keyword evidence="7" id="KW-0539">Nucleus</keyword>
<name>A0AAN7YFD5_9PEZI</name>
<evidence type="ECO:0000256" key="10">
    <source>
        <dbReference type="SAM" id="MobiDB-lite"/>
    </source>
</evidence>
<evidence type="ECO:0000313" key="12">
    <source>
        <dbReference type="Proteomes" id="UP001310890"/>
    </source>
</evidence>
<feature type="repeat" description="WD" evidence="9">
    <location>
        <begin position="250"/>
        <end position="291"/>
    </location>
</feature>
<feature type="compositionally biased region" description="Acidic residues" evidence="10">
    <location>
        <begin position="100"/>
        <end position="121"/>
    </location>
</feature>
<evidence type="ECO:0000256" key="8">
    <source>
        <dbReference type="ARBA" id="ARBA00068146"/>
    </source>
</evidence>
<keyword evidence="2 9" id="KW-0853">WD repeat</keyword>
<feature type="repeat" description="WD" evidence="9">
    <location>
        <begin position="206"/>
        <end position="248"/>
    </location>
</feature>
<evidence type="ECO:0000256" key="6">
    <source>
        <dbReference type="ARBA" id="ARBA00023187"/>
    </source>
</evidence>
<feature type="repeat" description="WD" evidence="9">
    <location>
        <begin position="477"/>
        <end position="510"/>
    </location>
</feature>
<dbReference type="AlphaFoldDB" id="A0AAN7YFD5"/>
<dbReference type="SMART" id="SM00320">
    <property type="entry name" value="WD40"/>
    <property type="match status" value="6"/>
</dbReference>
<dbReference type="SUPFAM" id="SSF50978">
    <property type="entry name" value="WD40 repeat-like"/>
    <property type="match status" value="1"/>
</dbReference>
<feature type="region of interest" description="Disordered" evidence="10">
    <location>
        <begin position="52"/>
        <end position="79"/>
    </location>
</feature>
<accession>A0AAN7YFD5</accession>
<dbReference type="InterPro" id="IPR015943">
    <property type="entry name" value="WD40/YVTN_repeat-like_dom_sf"/>
</dbReference>
<sequence length="510" mass="56427">MSRSLVPTSRNGANTALAARLNRDLDANKTSTKGKVPTGFAQEIAISESSFRSLHRDVQTQQSAGKKRKRETKGDSSILFGQGAYRGPWAKYEEKVLDSDSGDEEVEVEGGSDEESGEEVVYEEDAIVPVPAKGALTGTAYEQVSAEKETSKFEGTQQYDYQGRTYMHVPQDLDIDLTSDFDSLNLKCYHPKKLIHTFANTNTPTKPAHDRAITSLNFFPNSGHLLLSSAADGRVKLWDIYHQRELLRSYSGHTKSVISTDFTPDGTKFLTASYDRQMKVWDTETGSCLGRYSTGVTPHVVRWQPDDPSGREFVAGMHDNKIVQFDTRLPTDGSGDRKNPVQEYDHHLGPINTITFVDHNRRFITTSDDKSLRAWEWNIPVPIKLISDPGMFPLVKSCAHPTKGSVLMQSADNTIKVFSASDSKIRANRKKEFRGHNTAGYAIDVAVSPDGGIVASGDSAGFVVFWDWRSGKMWHKISVGEGAAVAVAWHPREGSKVVTGDLGGDIKYWD</sequence>
<comment type="subcellular location">
    <subcellularLocation>
        <location evidence="1">Nucleus</location>
    </subcellularLocation>
</comment>
<dbReference type="InterPro" id="IPR032847">
    <property type="entry name" value="PRPF17"/>
</dbReference>
<dbReference type="Gene3D" id="2.130.10.10">
    <property type="entry name" value="YVTN repeat-like/Quinoprotein amine dehydrogenase"/>
    <property type="match status" value="1"/>
</dbReference>
<dbReference type="PROSITE" id="PS00678">
    <property type="entry name" value="WD_REPEATS_1"/>
    <property type="match status" value="1"/>
</dbReference>
<evidence type="ECO:0000256" key="4">
    <source>
        <dbReference type="ARBA" id="ARBA00022728"/>
    </source>
</evidence>
<keyword evidence="3" id="KW-0507">mRNA processing</keyword>
<evidence type="ECO:0000256" key="9">
    <source>
        <dbReference type="PROSITE-ProRule" id="PRU00221"/>
    </source>
</evidence>
<dbReference type="GO" id="GO:0003729">
    <property type="term" value="F:mRNA binding"/>
    <property type="evidence" value="ECO:0007669"/>
    <property type="project" value="TreeGrafter"/>
</dbReference>
<evidence type="ECO:0000256" key="1">
    <source>
        <dbReference type="ARBA" id="ARBA00004123"/>
    </source>
</evidence>
<dbReference type="InterPro" id="IPR001680">
    <property type="entry name" value="WD40_rpt"/>
</dbReference>
<dbReference type="GO" id="GO:0000398">
    <property type="term" value="P:mRNA splicing, via spliceosome"/>
    <property type="evidence" value="ECO:0007669"/>
    <property type="project" value="InterPro"/>
</dbReference>
<keyword evidence="4" id="KW-0747">Spliceosome</keyword>
<keyword evidence="6" id="KW-0508">mRNA splicing</keyword>
<dbReference type="GO" id="GO:0071013">
    <property type="term" value="C:catalytic step 2 spliceosome"/>
    <property type="evidence" value="ECO:0007669"/>
    <property type="project" value="InterPro"/>
</dbReference>
<dbReference type="Pfam" id="PF00400">
    <property type="entry name" value="WD40"/>
    <property type="match status" value="4"/>
</dbReference>
<comment type="caution">
    <text evidence="11">The sequence shown here is derived from an EMBL/GenBank/DDBJ whole genome shotgun (WGS) entry which is preliminary data.</text>
</comment>
<dbReference type="InterPro" id="IPR020472">
    <property type="entry name" value="WD40_PAC1"/>
</dbReference>
<evidence type="ECO:0000256" key="2">
    <source>
        <dbReference type="ARBA" id="ARBA00022574"/>
    </source>
</evidence>
<gene>
    <name evidence="11" type="ORF">LTR62_005461</name>
</gene>
<evidence type="ECO:0000256" key="7">
    <source>
        <dbReference type="ARBA" id="ARBA00023242"/>
    </source>
</evidence>
<dbReference type="InterPro" id="IPR019775">
    <property type="entry name" value="WD40_repeat_CS"/>
</dbReference>